<dbReference type="EMBL" id="KZ678491">
    <property type="protein sequence ID" value="PSR81896.1"/>
    <property type="molecule type" value="Genomic_DNA"/>
</dbReference>
<gene>
    <name evidence="2" type="ORF">BD289DRAFT_30588</name>
</gene>
<keyword evidence="3" id="KW-1185">Reference proteome</keyword>
<feature type="region of interest" description="Disordered" evidence="1">
    <location>
        <begin position="1"/>
        <end position="91"/>
    </location>
</feature>
<evidence type="ECO:0000313" key="3">
    <source>
        <dbReference type="Proteomes" id="UP000241462"/>
    </source>
</evidence>
<evidence type="ECO:0000313" key="2">
    <source>
        <dbReference type="EMBL" id="PSR81896.1"/>
    </source>
</evidence>
<evidence type="ECO:0000256" key="1">
    <source>
        <dbReference type="SAM" id="MobiDB-lite"/>
    </source>
</evidence>
<sequence>METHTTEPSRLGFLPTSQPSSAPSVKCVPPLRVMKRSSSNLSRADSEAEDPDSKFRNFSQRTDTSLRSITEQPDDDEQLTIPKIRGNGNRPSFEYSTYTGDHAQVSRENVSMSQVFSPSLHSSIRGRYPQLIERFLRRYASQDEDSSVEKPGTLLQDRYDYLSPGQPSFAAYDRASNHTREVQSAQYLDMAAQQGPSLGMPCHNDGVTDDPFRETADECDYEVTPRLLVPEISITPDTRHLDNSSRNFWVAVELSVRLHRCGGRAFEDSSQCDTPRTQHYTGSVDFDLKEHGCLHDVQVEIKPTVNSRVLEVIEHEASPRSFIPGQKSLVLVNVELSMTNYSRLRGHVRSQSDELMEDLENQLGSAQCEYLKVNIIYRHSLLSALMNPGHRSACHSSGIIDMQTRICTTFTAATNRYNAASLWSPPPAPTPNRLLGIIAAH</sequence>
<proteinExistence type="predicted"/>
<accession>A0A2T3A2W8</accession>
<protein>
    <submittedName>
        <fullName evidence="2">Uncharacterized protein</fullName>
    </submittedName>
</protein>
<name>A0A2T3A2W8_9PEZI</name>
<dbReference type="OrthoDB" id="5213862at2759"/>
<dbReference type="Proteomes" id="UP000241462">
    <property type="component" value="Unassembled WGS sequence"/>
</dbReference>
<dbReference type="AlphaFoldDB" id="A0A2T3A2W8"/>
<reference evidence="2 3" key="1">
    <citation type="journal article" date="2018" name="Mycol. Prog.">
        <title>Coniella lustricola, a new species from submerged detritus.</title>
        <authorList>
            <person name="Raudabaugh D.B."/>
            <person name="Iturriaga T."/>
            <person name="Carver A."/>
            <person name="Mondo S."/>
            <person name="Pangilinan J."/>
            <person name="Lipzen A."/>
            <person name="He G."/>
            <person name="Amirebrahimi M."/>
            <person name="Grigoriev I.V."/>
            <person name="Miller A.N."/>
        </authorList>
    </citation>
    <scope>NUCLEOTIDE SEQUENCE [LARGE SCALE GENOMIC DNA]</scope>
    <source>
        <strain evidence="2 3">B22-T-1</strain>
    </source>
</reference>
<dbReference type="InParanoid" id="A0A2T3A2W8"/>
<organism evidence="2 3">
    <name type="scientific">Coniella lustricola</name>
    <dbReference type="NCBI Taxonomy" id="2025994"/>
    <lineage>
        <taxon>Eukaryota</taxon>
        <taxon>Fungi</taxon>
        <taxon>Dikarya</taxon>
        <taxon>Ascomycota</taxon>
        <taxon>Pezizomycotina</taxon>
        <taxon>Sordariomycetes</taxon>
        <taxon>Sordariomycetidae</taxon>
        <taxon>Diaporthales</taxon>
        <taxon>Schizoparmaceae</taxon>
        <taxon>Coniella</taxon>
    </lineage>
</organism>
<feature type="compositionally biased region" description="Polar residues" evidence="1">
    <location>
        <begin position="56"/>
        <end position="71"/>
    </location>
</feature>